<dbReference type="PANTHER" id="PTHR31234">
    <property type="entry name" value="LATE EMBRYOGENESIS ABUNDANT (LEA) HYDROXYPROLINE-RICH GLYCOPROTEIN FAMILY"/>
    <property type="match status" value="1"/>
</dbReference>
<keyword evidence="8" id="KW-1185">Reference proteome</keyword>
<evidence type="ECO:0000256" key="4">
    <source>
        <dbReference type="ARBA" id="ARBA00023136"/>
    </source>
</evidence>
<dbReference type="OrthoDB" id="669838at2759"/>
<keyword evidence="2 5" id="KW-0812">Transmembrane</keyword>
<protein>
    <recommendedName>
        <fullName evidence="6">Late embryogenesis abundant protein LEA-2 subgroup domain-containing protein</fullName>
    </recommendedName>
</protein>
<feature type="transmembrane region" description="Helical" evidence="5">
    <location>
        <begin position="21"/>
        <end position="45"/>
    </location>
</feature>
<evidence type="ECO:0000256" key="2">
    <source>
        <dbReference type="ARBA" id="ARBA00022692"/>
    </source>
</evidence>
<evidence type="ECO:0000313" key="7">
    <source>
        <dbReference type="EMBL" id="KAG6417332.1"/>
    </source>
</evidence>
<evidence type="ECO:0000256" key="5">
    <source>
        <dbReference type="SAM" id="Phobius"/>
    </source>
</evidence>
<gene>
    <name evidence="7" type="ORF">SASPL_119486</name>
</gene>
<keyword evidence="4 5" id="KW-0472">Membrane</keyword>
<dbReference type="AlphaFoldDB" id="A0A8X8ZT65"/>
<comment type="subcellular location">
    <subcellularLocation>
        <location evidence="1">Membrane</location>
        <topology evidence="1">Single-pass membrane protein</topology>
    </subcellularLocation>
</comment>
<reference evidence="7" key="1">
    <citation type="submission" date="2018-01" db="EMBL/GenBank/DDBJ databases">
        <authorList>
            <person name="Mao J.F."/>
        </authorList>
    </citation>
    <scope>NUCLEOTIDE SEQUENCE</scope>
    <source>
        <strain evidence="7">Huo1</strain>
        <tissue evidence="7">Leaf</tissue>
    </source>
</reference>
<dbReference type="PANTHER" id="PTHR31234:SF39">
    <property type="entry name" value="HARPIN-INDUCED PROTEIN 1 CONTAINING PROTEIN, EXPRESSED"/>
    <property type="match status" value="1"/>
</dbReference>
<proteinExistence type="predicted"/>
<comment type="caution">
    <text evidence="7">The sequence shown here is derived from an EMBL/GenBank/DDBJ whole genome shotgun (WGS) entry which is preliminary data.</text>
</comment>
<dbReference type="Pfam" id="PF03168">
    <property type="entry name" value="LEA_2"/>
    <property type="match status" value="1"/>
</dbReference>
<sequence>MSNSKDTPPPTVQRRQPHVTRCVAIVVLVLILLTLFVIAVIWLAVQPKKLIFSIEHSSITGNNATAGNSTFHCLLRSRNPNKRVSFQFKRIEVEATYRGTKLFNGSVAPFRQPVRNVTEVEVDLPEVRAALQAKEADQFKAERAAGVAKMEVKATGKMNMKIGVFKVHRTVTAACGPYDVPFKESEGFRWVDCHTDISY</sequence>
<evidence type="ECO:0000256" key="1">
    <source>
        <dbReference type="ARBA" id="ARBA00004167"/>
    </source>
</evidence>
<organism evidence="7">
    <name type="scientific">Salvia splendens</name>
    <name type="common">Scarlet sage</name>
    <dbReference type="NCBI Taxonomy" id="180675"/>
    <lineage>
        <taxon>Eukaryota</taxon>
        <taxon>Viridiplantae</taxon>
        <taxon>Streptophyta</taxon>
        <taxon>Embryophyta</taxon>
        <taxon>Tracheophyta</taxon>
        <taxon>Spermatophyta</taxon>
        <taxon>Magnoliopsida</taxon>
        <taxon>eudicotyledons</taxon>
        <taxon>Gunneridae</taxon>
        <taxon>Pentapetalae</taxon>
        <taxon>asterids</taxon>
        <taxon>lamiids</taxon>
        <taxon>Lamiales</taxon>
        <taxon>Lamiaceae</taxon>
        <taxon>Nepetoideae</taxon>
        <taxon>Mentheae</taxon>
        <taxon>Salviinae</taxon>
        <taxon>Salvia</taxon>
        <taxon>Salvia subgen. Calosphace</taxon>
        <taxon>core Calosphace</taxon>
    </lineage>
</organism>
<dbReference type="InterPro" id="IPR044839">
    <property type="entry name" value="NDR1-like"/>
</dbReference>
<dbReference type="InterPro" id="IPR004864">
    <property type="entry name" value="LEA_2"/>
</dbReference>
<evidence type="ECO:0000259" key="6">
    <source>
        <dbReference type="Pfam" id="PF03168"/>
    </source>
</evidence>
<dbReference type="GO" id="GO:0005886">
    <property type="term" value="C:plasma membrane"/>
    <property type="evidence" value="ECO:0007669"/>
    <property type="project" value="TreeGrafter"/>
</dbReference>
<dbReference type="GO" id="GO:0098542">
    <property type="term" value="P:defense response to other organism"/>
    <property type="evidence" value="ECO:0007669"/>
    <property type="project" value="InterPro"/>
</dbReference>
<evidence type="ECO:0000313" key="8">
    <source>
        <dbReference type="Proteomes" id="UP000298416"/>
    </source>
</evidence>
<evidence type="ECO:0000256" key="3">
    <source>
        <dbReference type="ARBA" id="ARBA00022989"/>
    </source>
</evidence>
<dbReference type="Proteomes" id="UP000298416">
    <property type="component" value="Unassembled WGS sequence"/>
</dbReference>
<dbReference type="EMBL" id="PNBA02000007">
    <property type="protein sequence ID" value="KAG6417332.1"/>
    <property type="molecule type" value="Genomic_DNA"/>
</dbReference>
<reference evidence="7" key="2">
    <citation type="submission" date="2020-08" db="EMBL/GenBank/DDBJ databases">
        <title>Plant Genome Project.</title>
        <authorList>
            <person name="Zhang R.-G."/>
        </authorList>
    </citation>
    <scope>NUCLEOTIDE SEQUENCE</scope>
    <source>
        <strain evidence="7">Huo1</strain>
        <tissue evidence="7">Leaf</tissue>
    </source>
</reference>
<accession>A0A8X8ZT65</accession>
<keyword evidence="3 5" id="KW-1133">Transmembrane helix</keyword>
<feature type="domain" description="Late embryogenesis abundant protein LEA-2 subgroup" evidence="6">
    <location>
        <begin position="75"/>
        <end position="170"/>
    </location>
</feature>
<name>A0A8X8ZT65_SALSN</name>